<name>A0ABQ6LMV3_9RHOB</name>
<comment type="caution">
    <text evidence="1">The sequence shown here is derived from an EMBL/GenBank/DDBJ whole genome shotgun (WGS) entry which is preliminary data.</text>
</comment>
<dbReference type="EMBL" id="BSYI01000037">
    <property type="protein sequence ID" value="GMG84525.1"/>
    <property type="molecule type" value="Genomic_DNA"/>
</dbReference>
<reference evidence="1 2" key="1">
    <citation type="submission" date="2023-04" db="EMBL/GenBank/DDBJ databases">
        <title>Marinoamorphus aggregata gen. nov., sp. Nov., isolate from tissue of brittle star Ophioplocus japonicus.</title>
        <authorList>
            <person name="Kawano K."/>
            <person name="Sawayama S."/>
            <person name="Nakagawa S."/>
        </authorList>
    </citation>
    <scope>NUCLEOTIDE SEQUENCE [LARGE SCALE GENOMIC DNA]</scope>
    <source>
        <strain evidence="1 2">NKW23</strain>
    </source>
</reference>
<evidence type="ECO:0000313" key="2">
    <source>
        <dbReference type="Proteomes" id="UP001239909"/>
    </source>
</evidence>
<dbReference type="Proteomes" id="UP001239909">
    <property type="component" value="Unassembled WGS sequence"/>
</dbReference>
<organism evidence="1 2">
    <name type="scientific">Paralimibaculum aggregatum</name>
    <dbReference type="NCBI Taxonomy" id="3036245"/>
    <lineage>
        <taxon>Bacteria</taxon>
        <taxon>Pseudomonadati</taxon>
        <taxon>Pseudomonadota</taxon>
        <taxon>Alphaproteobacteria</taxon>
        <taxon>Rhodobacterales</taxon>
        <taxon>Paracoccaceae</taxon>
        <taxon>Paralimibaculum</taxon>
    </lineage>
</organism>
<proteinExistence type="predicted"/>
<sequence length="85" mass="8602">MLAAGLLAPGAFALAPRAGADAVAATRPACPTRVCKRMEPAEGALNAEASPEAPAAGLAFADGRTLPMRRRGPAILKPLPKESAR</sequence>
<protein>
    <submittedName>
        <fullName evidence="1">Uncharacterized protein</fullName>
    </submittedName>
</protein>
<evidence type="ECO:0000313" key="1">
    <source>
        <dbReference type="EMBL" id="GMG84525.1"/>
    </source>
</evidence>
<accession>A0ABQ6LMV3</accession>
<gene>
    <name evidence="1" type="ORF">LNKW23_37410</name>
</gene>
<keyword evidence="2" id="KW-1185">Reference proteome</keyword>